<sequence length="219" mass="23335">MGQGEGSDEAVGLSGAVFKVDVGARGVQLARQSVLQLAFDDAKPCSLKYEPIRFFFPVLASLADLDKALAATAVAAWTYCSAAWPVEGKRRRHPYLVTLLSSSSNTSWLVVHMFSFTTMTPLILPSSSTLSTALHFNPSTPGQQSRSTLPADYARARPPAKHGTVFLAGATNVFLKLGFSQVPETPLVPNHVVADVLVVGAPLFEPNIEDLPDALALGE</sequence>
<proteinExistence type="predicted"/>
<gene>
    <name evidence="1" type="ORF">NUW58_g10850</name>
</gene>
<comment type="caution">
    <text evidence="1">The sequence shown here is derived from an EMBL/GenBank/DDBJ whole genome shotgun (WGS) entry which is preliminary data.</text>
</comment>
<keyword evidence="2" id="KW-1185">Reference proteome</keyword>
<name>A0ACC1MG17_9PEZI</name>
<reference evidence="1" key="1">
    <citation type="submission" date="2022-10" db="EMBL/GenBank/DDBJ databases">
        <title>Genome Sequence of Xylaria curta.</title>
        <authorList>
            <person name="Buettner E."/>
        </authorList>
    </citation>
    <scope>NUCLEOTIDE SEQUENCE</scope>
    <source>
        <strain evidence="1">Babe10</strain>
    </source>
</reference>
<organism evidence="1 2">
    <name type="scientific">Xylaria curta</name>
    <dbReference type="NCBI Taxonomy" id="42375"/>
    <lineage>
        <taxon>Eukaryota</taxon>
        <taxon>Fungi</taxon>
        <taxon>Dikarya</taxon>
        <taxon>Ascomycota</taxon>
        <taxon>Pezizomycotina</taxon>
        <taxon>Sordariomycetes</taxon>
        <taxon>Xylariomycetidae</taxon>
        <taxon>Xylariales</taxon>
        <taxon>Xylariaceae</taxon>
        <taxon>Xylaria</taxon>
    </lineage>
</organism>
<protein>
    <submittedName>
        <fullName evidence="1">Uncharacterized protein</fullName>
    </submittedName>
</protein>
<accession>A0ACC1MG17</accession>
<evidence type="ECO:0000313" key="2">
    <source>
        <dbReference type="Proteomes" id="UP001143856"/>
    </source>
</evidence>
<dbReference type="Proteomes" id="UP001143856">
    <property type="component" value="Unassembled WGS sequence"/>
</dbReference>
<evidence type="ECO:0000313" key="1">
    <source>
        <dbReference type="EMBL" id="KAJ2965627.1"/>
    </source>
</evidence>
<dbReference type="EMBL" id="JAPDGR010005510">
    <property type="protein sequence ID" value="KAJ2965627.1"/>
    <property type="molecule type" value="Genomic_DNA"/>
</dbReference>